<dbReference type="Gene3D" id="3.30.565.10">
    <property type="entry name" value="Histidine kinase-like ATPase, C-terminal domain"/>
    <property type="match status" value="1"/>
</dbReference>
<feature type="domain" description="Signal transduction histidine kinase internal region" evidence="2">
    <location>
        <begin position="153"/>
        <end position="227"/>
    </location>
</feature>
<comment type="caution">
    <text evidence="3">The sequence shown here is derived from an EMBL/GenBank/DDBJ whole genome shotgun (WGS) entry which is preliminary data.</text>
</comment>
<name>A0ABU5QVV8_9BACT</name>
<dbReference type="Proteomes" id="UP001304671">
    <property type="component" value="Unassembled WGS sequence"/>
</dbReference>
<feature type="transmembrane region" description="Helical" evidence="1">
    <location>
        <begin position="12"/>
        <end position="31"/>
    </location>
</feature>
<dbReference type="EMBL" id="JAYFUL010000071">
    <property type="protein sequence ID" value="MEA5260860.1"/>
    <property type="molecule type" value="Genomic_DNA"/>
</dbReference>
<gene>
    <name evidence="3" type="ORF">VB264_23880</name>
</gene>
<evidence type="ECO:0000313" key="3">
    <source>
        <dbReference type="EMBL" id="MEA5260860.1"/>
    </source>
</evidence>
<reference evidence="3 4" key="1">
    <citation type="submission" date="2023-12" db="EMBL/GenBank/DDBJ databases">
        <title>Novel species of the genus Arcicella isolated from rivers.</title>
        <authorList>
            <person name="Lu H."/>
        </authorList>
    </citation>
    <scope>NUCLEOTIDE SEQUENCE [LARGE SCALE GENOMIC DNA]</scope>
    <source>
        <strain evidence="3 4">LMG 21963</strain>
    </source>
</reference>
<keyword evidence="4" id="KW-1185">Reference proteome</keyword>
<keyword evidence="1" id="KW-0812">Transmembrane</keyword>
<feature type="transmembrane region" description="Helical" evidence="1">
    <location>
        <begin position="43"/>
        <end position="65"/>
    </location>
</feature>
<evidence type="ECO:0000313" key="4">
    <source>
        <dbReference type="Proteomes" id="UP001304671"/>
    </source>
</evidence>
<dbReference type="GO" id="GO:0016301">
    <property type="term" value="F:kinase activity"/>
    <property type="evidence" value="ECO:0007669"/>
    <property type="project" value="UniProtKB-KW"/>
</dbReference>
<keyword evidence="3" id="KW-0808">Transferase</keyword>
<keyword evidence="3" id="KW-0418">Kinase</keyword>
<dbReference type="InterPro" id="IPR036890">
    <property type="entry name" value="HATPase_C_sf"/>
</dbReference>
<proteinExistence type="predicted"/>
<evidence type="ECO:0000259" key="2">
    <source>
        <dbReference type="Pfam" id="PF06580"/>
    </source>
</evidence>
<dbReference type="PANTHER" id="PTHR34220">
    <property type="entry name" value="SENSOR HISTIDINE KINASE YPDA"/>
    <property type="match status" value="1"/>
</dbReference>
<dbReference type="Pfam" id="PF06580">
    <property type="entry name" value="His_kinase"/>
    <property type="match status" value="1"/>
</dbReference>
<dbReference type="InterPro" id="IPR050640">
    <property type="entry name" value="Bact_2-comp_sensor_kinase"/>
</dbReference>
<dbReference type="InterPro" id="IPR010559">
    <property type="entry name" value="Sig_transdc_His_kin_internal"/>
</dbReference>
<protein>
    <submittedName>
        <fullName evidence="3">Histidine kinase</fullName>
    </submittedName>
</protein>
<organism evidence="3 4">
    <name type="scientific">Arcicella aquatica</name>
    <dbReference type="NCBI Taxonomy" id="217141"/>
    <lineage>
        <taxon>Bacteria</taxon>
        <taxon>Pseudomonadati</taxon>
        <taxon>Bacteroidota</taxon>
        <taxon>Cytophagia</taxon>
        <taxon>Cytophagales</taxon>
        <taxon>Flectobacillaceae</taxon>
        <taxon>Arcicella</taxon>
    </lineage>
</organism>
<accession>A0ABU5QVV8</accession>
<feature type="transmembrane region" description="Helical" evidence="1">
    <location>
        <begin position="116"/>
        <end position="137"/>
    </location>
</feature>
<sequence>MLIGIKHYNDWVWHVIGWSLVFMLSLLGALSRDGFTESLTFTLLALFFYILIVYSNVYVFIPWLYFKQGIFIYTLACLLWLVLLTFLRAQVSGWVYTYFFSGKSQPILLKQYSTVLIGNLFIFLFSFVLLLILRYRLVSQTATMLKMENQKAALDLLQSRVQPHFLFNTLNNIYFEAVKESPLTAQLIEKLSDMMRYFTEESHQEKVLLSKELQFIDHYIDLELIRMRYPPSIQFTRSVSENTMIPPMLLITFIENIFKHGIDKTSPQNEVFISLRQEGQQLIFITQNSLPAISVIQKSGSGLSNLERRLALIYSSNFELSIKKTTSNFTATLVIPL</sequence>
<keyword evidence="1" id="KW-1133">Transmembrane helix</keyword>
<feature type="transmembrane region" description="Helical" evidence="1">
    <location>
        <begin position="72"/>
        <end position="96"/>
    </location>
</feature>
<dbReference type="PANTHER" id="PTHR34220:SF7">
    <property type="entry name" value="SENSOR HISTIDINE KINASE YPDA"/>
    <property type="match status" value="1"/>
</dbReference>
<evidence type="ECO:0000256" key="1">
    <source>
        <dbReference type="SAM" id="Phobius"/>
    </source>
</evidence>
<keyword evidence="1" id="KW-0472">Membrane</keyword>
<dbReference type="RefSeq" id="WP_323253752.1">
    <property type="nucleotide sequence ID" value="NZ_JAYFUL010000071.1"/>
</dbReference>